<feature type="transmembrane region" description="Helical" evidence="6">
    <location>
        <begin position="217"/>
        <end position="239"/>
    </location>
</feature>
<evidence type="ECO:0000313" key="8">
    <source>
        <dbReference type="Proteomes" id="UP000533476"/>
    </source>
</evidence>
<feature type="transmembrane region" description="Helical" evidence="6">
    <location>
        <begin position="398"/>
        <end position="420"/>
    </location>
</feature>
<keyword evidence="3 6" id="KW-0812">Transmembrane</keyword>
<feature type="transmembrane region" description="Helical" evidence="6">
    <location>
        <begin position="43"/>
        <end position="67"/>
    </location>
</feature>
<evidence type="ECO:0000256" key="5">
    <source>
        <dbReference type="ARBA" id="ARBA00023136"/>
    </source>
</evidence>
<dbReference type="RefSeq" id="WP_169100376.1">
    <property type="nucleotide sequence ID" value="NZ_JABBVZ010000045.1"/>
</dbReference>
<dbReference type="AlphaFoldDB" id="A0A7Y0L4N7"/>
<sequence length="424" mass="44050">MEEQLRRVLRTPEVLFLGINGVIGGGIFLLPGQVSQAAGRSAIWAYLAAGIIAIFIGLAFSAVGRIVTRTGGPYVYAEEAFGALPGFAVGWMSWVTFVLGWAALTVGLVSYITQLVPALHGLKDVLIVVILALLCGLNSLGVRRGQGAVTVFSIAKLIPLALLIVWGLFLVTTHHSVTGGGAGGHFGQAVLLLIFAYGGFEMAAIPAGEMTNPKRAVGIGIIGTLAGVTVFYMLIQWASERLDPHIAHAAAPLMSAGQAMFIGGATVMAVGAAVAIFGTISGVALTAPRVLYALSLRRALPPQLAMIWQPFRTPVVAIWVTGIIVAVLAISGTFTHLIFINVAARLFEYCMVALAAVKLGLRRQTPEASASRPIWGVVVSGIAAVVTLALLTRESLTALLAAALALAVGLAIYGLAQLAARSVS</sequence>
<feature type="transmembrane region" description="Helical" evidence="6">
    <location>
        <begin position="12"/>
        <end position="31"/>
    </location>
</feature>
<feature type="transmembrane region" description="Helical" evidence="6">
    <location>
        <begin position="259"/>
        <end position="292"/>
    </location>
</feature>
<dbReference type="EMBL" id="JABBVZ010000045">
    <property type="protein sequence ID" value="NMP23264.1"/>
    <property type="molecule type" value="Genomic_DNA"/>
</dbReference>
<evidence type="ECO:0000256" key="4">
    <source>
        <dbReference type="ARBA" id="ARBA00022989"/>
    </source>
</evidence>
<evidence type="ECO:0000256" key="3">
    <source>
        <dbReference type="ARBA" id="ARBA00022692"/>
    </source>
</evidence>
<accession>A0A7Y0L4N7</accession>
<keyword evidence="4 6" id="KW-1133">Transmembrane helix</keyword>
<feature type="transmembrane region" description="Helical" evidence="6">
    <location>
        <begin position="313"/>
        <end position="332"/>
    </location>
</feature>
<gene>
    <name evidence="7" type="ORF">HIJ39_13040</name>
</gene>
<dbReference type="InterPro" id="IPR002293">
    <property type="entry name" value="AA/rel_permease1"/>
</dbReference>
<reference evidence="7 8" key="1">
    <citation type="submission" date="2020-04" db="EMBL/GenBank/DDBJ databases">
        <authorList>
            <person name="Zhang R."/>
            <person name="Schippers A."/>
        </authorList>
    </citation>
    <scope>NUCLEOTIDE SEQUENCE [LARGE SCALE GENOMIC DNA]</scope>
    <source>
        <strain evidence="7 8">DSM 109850</strain>
    </source>
</reference>
<dbReference type="InterPro" id="IPR050367">
    <property type="entry name" value="APC_superfamily"/>
</dbReference>
<feature type="transmembrane region" description="Helical" evidence="6">
    <location>
        <begin position="125"/>
        <end position="142"/>
    </location>
</feature>
<feature type="transmembrane region" description="Helical" evidence="6">
    <location>
        <begin position="154"/>
        <end position="173"/>
    </location>
</feature>
<dbReference type="PANTHER" id="PTHR42770">
    <property type="entry name" value="AMINO ACID TRANSPORTER-RELATED"/>
    <property type="match status" value="1"/>
</dbReference>
<dbReference type="PIRSF" id="PIRSF006060">
    <property type="entry name" value="AA_transporter"/>
    <property type="match status" value="1"/>
</dbReference>
<organism evidence="7 8">
    <name type="scientific">Sulfobacillus harzensis</name>
    <dbReference type="NCBI Taxonomy" id="2729629"/>
    <lineage>
        <taxon>Bacteria</taxon>
        <taxon>Bacillati</taxon>
        <taxon>Bacillota</taxon>
        <taxon>Clostridia</taxon>
        <taxon>Eubacteriales</taxon>
        <taxon>Clostridiales Family XVII. Incertae Sedis</taxon>
        <taxon>Sulfobacillus</taxon>
    </lineage>
</organism>
<evidence type="ECO:0000256" key="6">
    <source>
        <dbReference type="SAM" id="Phobius"/>
    </source>
</evidence>
<dbReference type="Gene3D" id="1.20.1740.10">
    <property type="entry name" value="Amino acid/polyamine transporter I"/>
    <property type="match status" value="1"/>
</dbReference>
<keyword evidence="2" id="KW-1003">Cell membrane</keyword>
<dbReference type="GO" id="GO:0022857">
    <property type="term" value="F:transmembrane transporter activity"/>
    <property type="evidence" value="ECO:0007669"/>
    <property type="project" value="InterPro"/>
</dbReference>
<evidence type="ECO:0000313" key="7">
    <source>
        <dbReference type="EMBL" id="NMP23264.1"/>
    </source>
</evidence>
<comment type="subcellular location">
    <subcellularLocation>
        <location evidence="1">Cell membrane</location>
        <topology evidence="1">Multi-pass membrane protein</topology>
    </subcellularLocation>
</comment>
<feature type="transmembrane region" description="Helical" evidence="6">
    <location>
        <begin position="88"/>
        <end position="113"/>
    </location>
</feature>
<feature type="transmembrane region" description="Helical" evidence="6">
    <location>
        <begin position="185"/>
        <end position="205"/>
    </location>
</feature>
<protein>
    <submittedName>
        <fullName evidence="7">APC family permease</fullName>
    </submittedName>
</protein>
<keyword evidence="5 6" id="KW-0472">Membrane</keyword>
<keyword evidence="8" id="KW-1185">Reference proteome</keyword>
<evidence type="ECO:0000256" key="2">
    <source>
        <dbReference type="ARBA" id="ARBA00022475"/>
    </source>
</evidence>
<comment type="caution">
    <text evidence="7">The sequence shown here is derived from an EMBL/GenBank/DDBJ whole genome shotgun (WGS) entry which is preliminary data.</text>
</comment>
<dbReference type="Pfam" id="PF13520">
    <property type="entry name" value="AA_permease_2"/>
    <property type="match status" value="1"/>
</dbReference>
<name>A0A7Y0L4N7_9FIRM</name>
<feature type="transmembrane region" description="Helical" evidence="6">
    <location>
        <begin position="373"/>
        <end position="392"/>
    </location>
</feature>
<dbReference type="PANTHER" id="PTHR42770:SF18">
    <property type="entry name" value="ARGININE_AGMATINE ANTIPORTER"/>
    <property type="match status" value="1"/>
</dbReference>
<proteinExistence type="predicted"/>
<evidence type="ECO:0000256" key="1">
    <source>
        <dbReference type="ARBA" id="ARBA00004651"/>
    </source>
</evidence>
<dbReference type="GO" id="GO:0005886">
    <property type="term" value="C:plasma membrane"/>
    <property type="evidence" value="ECO:0007669"/>
    <property type="project" value="UniProtKB-SubCell"/>
</dbReference>
<dbReference type="Proteomes" id="UP000533476">
    <property type="component" value="Unassembled WGS sequence"/>
</dbReference>